<organism evidence="1 2">
    <name type="scientific">Candidatus Limivivens intestinipullorum</name>
    <dbReference type="NCBI Taxonomy" id="2840858"/>
    <lineage>
        <taxon>Bacteria</taxon>
        <taxon>Bacillati</taxon>
        <taxon>Bacillota</taxon>
        <taxon>Clostridia</taxon>
        <taxon>Lachnospirales</taxon>
        <taxon>Lachnospiraceae</taxon>
        <taxon>Lachnospiraceae incertae sedis</taxon>
        <taxon>Candidatus Limivivens</taxon>
    </lineage>
</organism>
<sequence>MCDVLDRIEQKGRQEGELEGKKEMAVSLARMGISIEDIAKAAKVSVNEVKQWLALDRSLVK</sequence>
<evidence type="ECO:0000313" key="2">
    <source>
        <dbReference type="Proteomes" id="UP000823935"/>
    </source>
</evidence>
<protein>
    <submittedName>
        <fullName evidence="1">Uncharacterized protein</fullName>
    </submittedName>
</protein>
<dbReference type="Proteomes" id="UP000823935">
    <property type="component" value="Unassembled WGS sequence"/>
</dbReference>
<gene>
    <name evidence="1" type="ORF">IAB44_16810</name>
</gene>
<proteinExistence type="predicted"/>
<accession>A0A9D1JM82</accession>
<name>A0A9D1JM82_9FIRM</name>
<reference evidence="1" key="2">
    <citation type="journal article" date="2021" name="PeerJ">
        <title>Extensive microbial diversity within the chicken gut microbiome revealed by metagenomics and culture.</title>
        <authorList>
            <person name="Gilroy R."/>
            <person name="Ravi A."/>
            <person name="Getino M."/>
            <person name="Pursley I."/>
            <person name="Horton D.L."/>
            <person name="Alikhan N.F."/>
            <person name="Baker D."/>
            <person name="Gharbi K."/>
            <person name="Hall N."/>
            <person name="Watson M."/>
            <person name="Adriaenssens E.M."/>
            <person name="Foster-Nyarko E."/>
            <person name="Jarju S."/>
            <person name="Secka A."/>
            <person name="Antonio M."/>
            <person name="Oren A."/>
            <person name="Chaudhuri R.R."/>
            <person name="La Ragione R."/>
            <person name="Hildebrand F."/>
            <person name="Pallen M.J."/>
        </authorList>
    </citation>
    <scope>NUCLEOTIDE SEQUENCE</scope>
    <source>
        <strain evidence="1">CHK190-19873</strain>
    </source>
</reference>
<comment type="caution">
    <text evidence="1">The sequence shown here is derived from an EMBL/GenBank/DDBJ whole genome shotgun (WGS) entry which is preliminary data.</text>
</comment>
<reference evidence="1" key="1">
    <citation type="submission" date="2020-10" db="EMBL/GenBank/DDBJ databases">
        <authorList>
            <person name="Gilroy R."/>
        </authorList>
    </citation>
    <scope>NUCLEOTIDE SEQUENCE</scope>
    <source>
        <strain evidence="1">CHK190-19873</strain>
    </source>
</reference>
<dbReference type="AlphaFoldDB" id="A0A9D1JM82"/>
<dbReference type="EMBL" id="DVIQ01000114">
    <property type="protein sequence ID" value="HIS33184.1"/>
    <property type="molecule type" value="Genomic_DNA"/>
</dbReference>
<evidence type="ECO:0000313" key="1">
    <source>
        <dbReference type="EMBL" id="HIS33184.1"/>
    </source>
</evidence>
<dbReference type="Gene3D" id="1.10.10.60">
    <property type="entry name" value="Homeodomain-like"/>
    <property type="match status" value="1"/>
</dbReference>